<organism evidence="3 4">
    <name type="scientific">Pontibacter burrus</name>
    <dbReference type="NCBI Taxonomy" id="2704466"/>
    <lineage>
        <taxon>Bacteria</taxon>
        <taxon>Pseudomonadati</taxon>
        <taxon>Bacteroidota</taxon>
        <taxon>Cytophagia</taxon>
        <taxon>Cytophagales</taxon>
        <taxon>Hymenobacteraceae</taxon>
        <taxon>Pontibacter</taxon>
    </lineage>
</organism>
<dbReference type="SUPFAM" id="SSF56925">
    <property type="entry name" value="OMPA-like"/>
    <property type="match status" value="1"/>
</dbReference>
<accession>A0A6B3M006</accession>
<feature type="signal peptide" evidence="1">
    <location>
        <begin position="1"/>
        <end position="21"/>
    </location>
</feature>
<dbReference type="EMBL" id="JAAGWD010000008">
    <property type="protein sequence ID" value="NEM99230.1"/>
    <property type="molecule type" value="Genomic_DNA"/>
</dbReference>
<dbReference type="Pfam" id="PF13568">
    <property type="entry name" value="OMP_b-brl_2"/>
    <property type="match status" value="1"/>
</dbReference>
<evidence type="ECO:0000259" key="2">
    <source>
        <dbReference type="Pfam" id="PF13568"/>
    </source>
</evidence>
<dbReference type="InterPro" id="IPR025665">
    <property type="entry name" value="Beta-barrel_OMP_2"/>
</dbReference>
<sequence>MNIRIVFALLFIVGLSFTASAQTISIGPRVGVNFANQIVSGDDSRYADNWNDEVKSIVGLQVGAVANIKFSEMFSVQPELMFVQKGYEFTFDDRKATGKYDYLELPVLAKISIGNGPLQGFVTAGPTLGYWASGKDTYKTDRFEISEDVDFDDDELLEKRFEFGGSIGLGLAYNTGLGTFNFDARYHTGFTSAYESDNNEKLRNSGISLSVAYLFGL</sequence>
<dbReference type="InterPro" id="IPR011250">
    <property type="entry name" value="OMP/PagP_B-barrel"/>
</dbReference>
<evidence type="ECO:0000313" key="4">
    <source>
        <dbReference type="Proteomes" id="UP000474777"/>
    </source>
</evidence>
<dbReference type="AlphaFoldDB" id="A0A6B3M006"/>
<reference evidence="3 4" key="1">
    <citation type="submission" date="2020-02" db="EMBL/GenBank/DDBJ databases">
        <authorList>
            <person name="Kim M.K."/>
        </authorList>
    </citation>
    <scope>NUCLEOTIDE SEQUENCE [LARGE SCALE GENOMIC DNA]</scope>
    <source>
        <strain evidence="3 4">BT327</strain>
    </source>
</reference>
<proteinExistence type="predicted"/>
<protein>
    <submittedName>
        <fullName evidence="3">PorT family protein</fullName>
    </submittedName>
</protein>
<gene>
    <name evidence="3" type="ORF">GXP69_16135</name>
</gene>
<evidence type="ECO:0000313" key="3">
    <source>
        <dbReference type="EMBL" id="NEM99230.1"/>
    </source>
</evidence>
<feature type="chain" id="PRO_5025486628" evidence="1">
    <location>
        <begin position="22"/>
        <end position="217"/>
    </location>
</feature>
<name>A0A6B3M006_9BACT</name>
<feature type="domain" description="Outer membrane protein beta-barrel" evidence="2">
    <location>
        <begin position="21"/>
        <end position="193"/>
    </location>
</feature>
<dbReference type="Proteomes" id="UP000474777">
    <property type="component" value="Unassembled WGS sequence"/>
</dbReference>
<dbReference type="RefSeq" id="WP_163916224.1">
    <property type="nucleotide sequence ID" value="NZ_JAAGWD010000008.1"/>
</dbReference>
<comment type="caution">
    <text evidence="3">The sequence shown here is derived from an EMBL/GenBank/DDBJ whole genome shotgun (WGS) entry which is preliminary data.</text>
</comment>
<evidence type="ECO:0000256" key="1">
    <source>
        <dbReference type="SAM" id="SignalP"/>
    </source>
</evidence>
<keyword evidence="1" id="KW-0732">Signal</keyword>
<keyword evidence="4" id="KW-1185">Reference proteome</keyword>